<comment type="similarity">
    <text evidence="2 17">Belongs to the UppP family.</text>
</comment>
<dbReference type="GO" id="GO:0071555">
    <property type="term" value="P:cell wall organization"/>
    <property type="evidence" value="ECO:0007669"/>
    <property type="project" value="UniProtKB-KW"/>
</dbReference>
<feature type="transmembrane region" description="Helical" evidence="17">
    <location>
        <begin position="208"/>
        <end position="226"/>
    </location>
</feature>
<dbReference type="AlphaFoldDB" id="A0A4Q1RHP9"/>
<evidence type="ECO:0000256" key="5">
    <source>
        <dbReference type="ARBA" id="ARBA00022475"/>
    </source>
</evidence>
<evidence type="ECO:0000256" key="6">
    <source>
        <dbReference type="ARBA" id="ARBA00022692"/>
    </source>
</evidence>
<evidence type="ECO:0000256" key="14">
    <source>
        <dbReference type="ARBA" id="ARBA00032707"/>
    </source>
</evidence>
<dbReference type="GO" id="GO:0005886">
    <property type="term" value="C:plasma membrane"/>
    <property type="evidence" value="ECO:0007669"/>
    <property type="project" value="UniProtKB-SubCell"/>
</dbReference>
<dbReference type="EC" id="3.6.1.27" evidence="3 17"/>
<comment type="function">
    <text evidence="17">Catalyzes the dephosphorylation of undecaprenyl diphosphate (UPP). Confers resistance to bacitracin.</text>
</comment>
<feature type="transmembrane region" description="Helical" evidence="17">
    <location>
        <begin position="109"/>
        <end position="127"/>
    </location>
</feature>
<evidence type="ECO:0000256" key="1">
    <source>
        <dbReference type="ARBA" id="ARBA00004651"/>
    </source>
</evidence>
<evidence type="ECO:0000256" key="10">
    <source>
        <dbReference type="ARBA" id="ARBA00022989"/>
    </source>
</evidence>
<keyword evidence="11 17" id="KW-0472">Membrane</keyword>
<dbReference type="GO" id="GO:0050380">
    <property type="term" value="F:undecaprenyl-diphosphatase activity"/>
    <property type="evidence" value="ECO:0007669"/>
    <property type="project" value="UniProtKB-UniRule"/>
</dbReference>
<comment type="subcellular location">
    <subcellularLocation>
        <location evidence="1 17">Cell membrane</location>
        <topology evidence="1 17">Multi-pass membrane protein</topology>
    </subcellularLocation>
</comment>
<keyword evidence="10 17" id="KW-1133">Transmembrane helix</keyword>
<keyword evidence="9 17" id="KW-0573">Peptidoglycan synthesis</keyword>
<evidence type="ECO:0000256" key="3">
    <source>
        <dbReference type="ARBA" id="ARBA00012374"/>
    </source>
</evidence>
<evidence type="ECO:0000256" key="8">
    <source>
        <dbReference type="ARBA" id="ARBA00022960"/>
    </source>
</evidence>
<dbReference type="PANTHER" id="PTHR30622">
    <property type="entry name" value="UNDECAPRENYL-DIPHOSPHATASE"/>
    <property type="match status" value="1"/>
</dbReference>
<dbReference type="Proteomes" id="UP000290106">
    <property type="component" value="Unassembled WGS sequence"/>
</dbReference>
<feature type="transmembrane region" description="Helical" evidence="17">
    <location>
        <begin position="133"/>
        <end position="155"/>
    </location>
</feature>
<dbReference type="GO" id="GO:0009252">
    <property type="term" value="P:peptidoglycan biosynthetic process"/>
    <property type="evidence" value="ECO:0007669"/>
    <property type="project" value="UniProtKB-KW"/>
</dbReference>
<feature type="transmembrane region" description="Helical" evidence="17">
    <location>
        <begin position="238"/>
        <end position="259"/>
    </location>
</feature>
<evidence type="ECO:0000256" key="11">
    <source>
        <dbReference type="ARBA" id="ARBA00023136"/>
    </source>
</evidence>
<evidence type="ECO:0000256" key="12">
    <source>
        <dbReference type="ARBA" id="ARBA00023251"/>
    </source>
</evidence>
<comment type="caution">
    <text evidence="18">The sequence shown here is derived from an EMBL/GenBank/DDBJ whole genome shotgun (WGS) entry which is preliminary data.</text>
</comment>
<comment type="miscellaneous">
    <text evidence="17">Bacitracin is thought to be involved in the inhibition of peptidoglycan synthesis by sequestering undecaprenyl diphosphate, thereby reducing the pool of lipid carrier available.</text>
</comment>
<dbReference type="RefSeq" id="WP_129259526.1">
    <property type="nucleotide sequence ID" value="NZ_SDKC01000001.1"/>
</dbReference>
<keyword evidence="6 17" id="KW-0812">Transmembrane</keyword>
<evidence type="ECO:0000256" key="4">
    <source>
        <dbReference type="ARBA" id="ARBA00021581"/>
    </source>
</evidence>
<dbReference type="EMBL" id="SDKC01000001">
    <property type="protein sequence ID" value="RXS75152.1"/>
    <property type="molecule type" value="Genomic_DNA"/>
</dbReference>
<keyword evidence="12 17" id="KW-0046">Antibiotic resistance</keyword>
<evidence type="ECO:0000256" key="16">
    <source>
        <dbReference type="ARBA" id="ARBA00047594"/>
    </source>
</evidence>
<reference evidence="18 19" key="1">
    <citation type="submission" date="2019-01" db="EMBL/GenBank/DDBJ databases">
        <title>Blautia sp. nov. KGMB01111 isolated human feces.</title>
        <authorList>
            <person name="Park J.-E."/>
            <person name="Kim J.-S."/>
            <person name="Park S.-H."/>
        </authorList>
    </citation>
    <scope>NUCLEOTIDE SEQUENCE [LARGE SCALE GENOMIC DNA]</scope>
    <source>
        <strain evidence="18 19">KGMB01111</strain>
    </source>
</reference>
<keyword evidence="13 17" id="KW-0961">Cell wall biogenesis/degradation</keyword>
<evidence type="ECO:0000256" key="7">
    <source>
        <dbReference type="ARBA" id="ARBA00022801"/>
    </source>
</evidence>
<sequence>MSFFDAMILGIVQGLTEFLPISSSGHLVILENLLNIRTDTGVLFDVLLHFGTLFAICLVFKKDLFRMLVETIHIFQDLTANLKIYISNKMHNAQVTPYRKILYNNYRTMVVMILVSTIPTGIIGYLMRGLVDTWSSSLLVAGLGLLITAVLLFVVDNWQLGNKLPKHITVPQALAIGICQGIGVIPGISRSGITITAGLLCGFRRSFAVRYSFLVSIPAILGAMILECGKLKSASITWSLGFHYVAGMIAAAVVGYFTIRFMLNFVKRKRFRIFSVYCFIMGIIALVCHFA</sequence>
<dbReference type="OrthoDB" id="9808289at2"/>
<feature type="transmembrane region" description="Helical" evidence="17">
    <location>
        <begin position="271"/>
        <end position="290"/>
    </location>
</feature>
<comment type="catalytic activity">
    <reaction evidence="16 17">
        <text>di-trans,octa-cis-undecaprenyl diphosphate + H2O = di-trans,octa-cis-undecaprenyl phosphate + phosphate + H(+)</text>
        <dbReference type="Rhea" id="RHEA:28094"/>
        <dbReference type="ChEBI" id="CHEBI:15377"/>
        <dbReference type="ChEBI" id="CHEBI:15378"/>
        <dbReference type="ChEBI" id="CHEBI:43474"/>
        <dbReference type="ChEBI" id="CHEBI:58405"/>
        <dbReference type="ChEBI" id="CHEBI:60392"/>
        <dbReference type="EC" id="3.6.1.27"/>
    </reaction>
</comment>
<evidence type="ECO:0000256" key="15">
    <source>
        <dbReference type="ARBA" id="ARBA00032932"/>
    </source>
</evidence>
<evidence type="ECO:0000256" key="2">
    <source>
        <dbReference type="ARBA" id="ARBA00010621"/>
    </source>
</evidence>
<gene>
    <name evidence="17" type="primary">uppP</name>
    <name evidence="18" type="ORF">ETP43_07915</name>
</gene>
<dbReference type="PANTHER" id="PTHR30622:SF2">
    <property type="entry name" value="UNDECAPRENYL-DIPHOSPHATASE"/>
    <property type="match status" value="1"/>
</dbReference>
<keyword evidence="19" id="KW-1185">Reference proteome</keyword>
<dbReference type="InterPro" id="IPR003824">
    <property type="entry name" value="UppP"/>
</dbReference>
<feature type="transmembrane region" description="Helical" evidence="17">
    <location>
        <begin position="42"/>
        <end position="60"/>
    </location>
</feature>
<evidence type="ECO:0000256" key="9">
    <source>
        <dbReference type="ARBA" id="ARBA00022984"/>
    </source>
</evidence>
<organism evidence="18 19">
    <name type="scientific">Blautia faecicola</name>
    <dbReference type="NCBI Taxonomy" id="2509240"/>
    <lineage>
        <taxon>Bacteria</taxon>
        <taxon>Bacillati</taxon>
        <taxon>Bacillota</taxon>
        <taxon>Clostridia</taxon>
        <taxon>Lachnospirales</taxon>
        <taxon>Lachnospiraceae</taxon>
        <taxon>Blautia</taxon>
    </lineage>
</organism>
<name>A0A4Q1RHP9_9FIRM</name>
<dbReference type="GO" id="GO:0008360">
    <property type="term" value="P:regulation of cell shape"/>
    <property type="evidence" value="ECO:0007669"/>
    <property type="project" value="UniProtKB-KW"/>
</dbReference>
<evidence type="ECO:0000313" key="19">
    <source>
        <dbReference type="Proteomes" id="UP000290106"/>
    </source>
</evidence>
<proteinExistence type="inferred from homology"/>
<accession>A0A4Q1RHP9</accession>
<keyword evidence="7 17" id="KW-0378">Hydrolase</keyword>
<evidence type="ECO:0000313" key="18">
    <source>
        <dbReference type="EMBL" id="RXS75152.1"/>
    </source>
</evidence>
<dbReference type="Pfam" id="PF02673">
    <property type="entry name" value="BacA"/>
    <property type="match status" value="1"/>
</dbReference>
<keyword evidence="8 17" id="KW-0133">Cell shape</keyword>
<dbReference type="GO" id="GO:0046677">
    <property type="term" value="P:response to antibiotic"/>
    <property type="evidence" value="ECO:0007669"/>
    <property type="project" value="UniProtKB-UniRule"/>
</dbReference>
<evidence type="ECO:0000256" key="17">
    <source>
        <dbReference type="HAMAP-Rule" id="MF_01006"/>
    </source>
</evidence>
<evidence type="ECO:0000256" key="13">
    <source>
        <dbReference type="ARBA" id="ARBA00023316"/>
    </source>
</evidence>
<dbReference type="HAMAP" id="MF_01006">
    <property type="entry name" value="Undec_diphosphatase"/>
    <property type="match status" value="1"/>
</dbReference>
<protein>
    <recommendedName>
        <fullName evidence="4 17">Undecaprenyl-diphosphatase</fullName>
        <ecNumber evidence="3 17">3.6.1.27</ecNumber>
    </recommendedName>
    <alternativeName>
        <fullName evidence="15 17">Bacitracin resistance protein</fullName>
    </alternativeName>
    <alternativeName>
        <fullName evidence="14 17">Undecaprenyl pyrophosphate phosphatase</fullName>
    </alternativeName>
</protein>
<keyword evidence="5 17" id="KW-1003">Cell membrane</keyword>